<feature type="transmembrane region" description="Helical" evidence="7">
    <location>
        <begin position="299"/>
        <end position="325"/>
    </location>
</feature>
<comment type="similarity">
    <text evidence="2">Belongs to the CLPTM1 family.</text>
</comment>
<gene>
    <name evidence="8" type="ORF">HK097_002336</name>
</gene>
<dbReference type="AlphaFoldDB" id="A0AAD5SLI3"/>
<dbReference type="InterPro" id="IPR008429">
    <property type="entry name" value="CLPTM1"/>
</dbReference>
<dbReference type="GO" id="GO:0012505">
    <property type="term" value="C:endomembrane system"/>
    <property type="evidence" value="ECO:0007669"/>
    <property type="project" value="TreeGrafter"/>
</dbReference>
<sequence>MPKRKDKKLKNLVKGGNQKEDELAVQAEEPAQTGPAPIVSYWWPNVTLNIVPSEDKLPSNSPPVVMQHIRLDSDLLHYYPIFITNDFWMLNEQLMPINDTVKTLNLTLQYAPIPNWKFQLYTHFEQSFKVQNEQMGVSHSETDQLKRMFAETNPILLGVTFAVSILHSLFDFLAFKNDIQFWRKKKDMEGLSFRTIILNVFFQLVIFLYLMDNDTSWMILISNGIGLVIEIWKIQKAVYIKPKDSFPFVQFIDRVKPSKLVSKTKKYDEEAFKYLSYVMYPLLVGYAIYSVVYEEHKSWYSYIVGTLVGFVYAFGFITMTPQLFINYKLKSVAHMPWKTFMYKALNTFVDDLFAFVIKMPFLHRIACLRDDVIFFVYLYQRWIYPEDKRRRNEFGQVGEGDGDDSEEEEEADEKDAEGKVDEKKKEVVEPKKTK</sequence>
<feature type="transmembrane region" description="Helical" evidence="7">
    <location>
        <begin position="191"/>
        <end position="211"/>
    </location>
</feature>
<evidence type="ECO:0000256" key="6">
    <source>
        <dbReference type="SAM" id="MobiDB-lite"/>
    </source>
</evidence>
<feature type="compositionally biased region" description="Acidic residues" evidence="6">
    <location>
        <begin position="400"/>
        <end position="415"/>
    </location>
</feature>
<evidence type="ECO:0000256" key="1">
    <source>
        <dbReference type="ARBA" id="ARBA00004141"/>
    </source>
</evidence>
<evidence type="ECO:0008006" key="10">
    <source>
        <dbReference type="Google" id="ProtNLM"/>
    </source>
</evidence>
<protein>
    <recommendedName>
        <fullName evidence="10">Cleft lip and palate associated transmembrane protein</fullName>
    </recommendedName>
</protein>
<evidence type="ECO:0000256" key="4">
    <source>
        <dbReference type="ARBA" id="ARBA00022989"/>
    </source>
</evidence>
<comment type="subcellular location">
    <subcellularLocation>
        <location evidence="1">Membrane</location>
        <topology evidence="1">Multi-pass membrane protein</topology>
    </subcellularLocation>
</comment>
<dbReference type="Pfam" id="PF05602">
    <property type="entry name" value="CLPTM1"/>
    <property type="match status" value="1"/>
</dbReference>
<feature type="region of interest" description="Disordered" evidence="6">
    <location>
        <begin position="393"/>
        <end position="434"/>
    </location>
</feature>
<dbReference type="EMBL" id="JADGJD010000015">
    <property type="protein sequence ID" value="KAJ3056958.1"/>
    <property type="molecule type" value="Genomic_DNA"/>
</dbReference>
<comment type="caution">
    <text evidence="8">The sequence shown here is derived from an EMBL/GenBank/DDBJ whole genome shotgun (WGS) entry which is preliminary data.</text>
</comment>
<keyword evidence="5 7" id="KW-0472">Membrane</keyword>
<feature type="transmembrane region" description="Helical" evidence="7">
    <location>
        <begin position="274"/>
        <end position="293"/>
    </location>
</feature>
<keyword evidence="3 7" id="KW-0812">Transmembrane</keyword>
<evidence type="ECO:0000256" key="5">
    <source>
        <dbReference type="ARBA" id="ARBA00023136"/>
    </source>
</evidence>
<keyword evidence="9" id="KW-1185">Reference proteome</keyword>
<evidence type="ECO:0000256" key="2">
    <source>
        <dbReference type="ARBA" id="ARBA00009310"/>
    </source>
</evidence>
<reference evidence="8" key="1">
    <citation type="submission" date="2020-05" db="EMBL/GenBank/DDBJ databases">
        <title>Phylogenomic resolution of chytrid fungi.</title>
        <authorList>
            <person name="Stajich J.E."/>
            <person name="Amses K."/>
            <person name="Simmons R."/>
            <person name="Seto K."/>
            <person name="Myers J."/>
            <person name="Bonds A."/>
            <person name="Quandt C.A."/>
            <person name="Barry K."/>
            <person name="Liu P."/>
            <person name="Grigoriev I."/>
            <person name="Longcore J.E."/>
            <person name="James T.Y."/>
        </authorList>
    </citation>
    <scope>NUCLEOTIDE SEQUENCE</scope>
    <source>
        <strain evidence="8">JEL0318</strain>
    </source>
</reference>
<feature type="compositionally biased region" description="Basic residues" evidence="6">
    <location>
        <begin position="1"/>
        <end position="11"/>
    </location>
</feature>
<evidence type="ECO:0000313" key="9">
    <source>
        <dbReference type="Proteomes" id="UP001212841"/>
    </source>
</evidence>
<feature type="compositionally biased region" description="Basic and acidic residues" evidence="6">
    <location>
        <begin position="416"/>
        <end position="434"/>
    </location>
</feature>
<feature type="region of interest" description="Disordered" evidence="6">
    <location>
        <begin position="1"/>
        <end position="22"/>
    </location>
</feature>
<dbReference type="Gene3D" id="1.20.1280.290">
    <property type="match status" value="1"/>
</dbReference>
<dbReference type="PANTHER" id="PTHR21347:SF0">
    <property type="entry name" value="LIPID SCRAMBLASE CLPTM1L"/>
    <property type="match status" value="1"/>
</dbReference>
<name>A0AAD5SLI3_9FUNG</name>
<accession>A0AAD5SLI3</accession>
<evidence type="ECO:0000313" key="8">
    <source>
        <dbReference type="EMBL" id="KAJ3056958.1"/>
    </source>
</evidence>
<organism evidence="8 9">
    <name type="scientific">Rhizophlyctis rosea</name>
    <dbReference type="NCBI Taxonomy" id="64517"/>
    <lineage>
        <taxon>Eukaryota</taxon>
        <taxon>Fungi</taxon>
        <taxon>Fungi incertae sedis</taxon>
        <taxon>Chytridiomycota</taxon>
        <taxon>Chytridiomycota incertae sedis</taxon>
        <taxon>Chytridiomycetes</taxon>
        <taxon>Rhizophlyctidales</taxon>
        <taxon>Rhizophlyctidaceae</taxon>
        <taxon>Rhizophlyctis</taxon>
    </lineage>
</organism>
<dbReference type="PANTHER" id="PTHR21347">
    <property type="entry name" value="CLEFT LIP AND PALATE ASSOCIATED TRANSMEMBRANE PROTEIN-RELATED"/>
    <property type="match status" value="1"/>
</dbReference>
<dbReference type="Proteomes" id="UP001212841">
    <property type="component" value="Unassembled WGS sequence"/>
</dbReference>
<evidence type="ECO:0000256" key="7">
    <source>
        <dbReference type="SAM" id="Phobius"/>
    </source>
</evidence>
<dbReference type="GO" id="GO:0016020">
    <property type="term" value="C:membrane"/>
    <property type="evidence" value="ECO:0007669"/>
    <property type="project" value="UniProtKB-SubCell"/>
</dbReference>
<evidence type="ECO:0000256" key="3">
    <source>
        <dbReference type="ARBA" id="ARBA00022692"/>
    </source>
</evidence>
<keyword evidence="4 7" id="KW-1133">Transmembrane helix</keyword>
<proteinExistence type="inferred from homology"/>